<feature type="domain" description="Retrotransposon gag" evidence="1">
    <location>
        <begin position="112"/>
        <end position="203"/>
    </location>
</feature>
<evidence type="ECO:0000259" key="1">
    <source>
        <dbReference type="Pfam" id="PF03732"/>
    </source>
</evidence>
<dbReference type="HOGENOM" id="CLU_1112761_0_0_1"/>
<protein>
    <recommendedName>
        <fullName evidence="1">Retrotransposon gag domain-containing protein</fullName>
    </recommendedName>
</protein>
<proteinExistence type="predicted"/>
<dbReference type="Gramene" id="OB12G18990.1">
    <property type="protein sequence ID" value="OB12G18990.1"/>
    <property type="gene ID" value="OB12G18990"/>
</dbReference>
<name>J3ND41_ORYBR</name>
<reference evidence="2" key="1">
    <citation type="journal article" date="2013" name="Nat. Commun.">
        <title>Whole-genome sequencing of Oryza brachyantha reveals mechanisms underlying Oryza genome evolution.</title>
        <authorList>
            <person name="Chen J."/>
            <person name="Huang Q."/>
            <person name="Gao D."/>
            <person name="Wang J."/>
            <person name="Lang Y."/>
            <person name="Liu T."/>
            <person name="Li B."/>
            <person name="Bai Z."/>
            <person name="Luis Goicoechea J."/>
            <person name="Liang C."/>
            <person name="Chen C."/>
            <person name="Zhang W."/>
            <person name="Sun S."/>
            <person name="Liao Y."/>
            <person name="Zhang X."/>
            <person name="Yang L."/>
            <person name="Song C."/>
            <person name="Wang M."/>
            <person name="Shi J."/>
            <person name="Liu G."/>
            <person name="Liu J."/>
            <person name="Zhou H."/>
            <person name="Zhou W."/>
            <person name="Yu Q."/>
            <person name="An N."/>
            <person name="Chen Y."/>
            <person name="Cai Q."/>
            <person name="Wang B."/>
            <person name="Liu B."/>
            <person name="Min J."/>
            <person name="Huang Y."/>
            <person name="Wu H."/>
            <person name="Li Z."/>
            <person name="Zhang Y."/>
            <person name="Yin Y."/>
            <person name="Song W."/>
            <person name="Jiang J."/>
            <person name="Jackson S.A."/>
            <person name="Wing R.A."/>
            <person name="Wang J."/>
            <person name="Chen M."/>
        </authorList>
    </citation>
    <scope>NUCLEOTIDE SEQUENCE [LARGE SCALE GENOMIC DNA]</scope>
    <source>
        <strain evidence="2">cv. IRGC 101232</strain>
    </source>
</reference>
<evidence type="ECO:0000313" key="2">
    <source>
        <dbReference type="EnsemblPlants" id="OB12G18990.1"/>
    </source>
</evidence>
<accession>J3ND41</accession>
<organism evidence="2">
    <name type="scientific">Oryza brachyantha</name>
    <name type="common">malo sina</name>
    <dbReference type="NCBI Taxonomy" id="4533"/>
    <lineage>
        <taxon>Eukaryota</taxon>
        <taxon>Viridiplantae</taxon>
        <taxon>Streptophyta</taxon>
        <taxon>Embryophyta</taxon>
        <taxon>Tracheophyta</taxon>
        <taxon>Spermatophyta</taxon>
        <taxon>Magnoliopsida</taxon>
        <taxon>Liliopsida</taxon>
        <taxon>Poales</taxon>
        <taxon>Poaceae</taxon>
        <taxon>BOP clade</taxon>
        <taxon>Oryzoideae</taxon>
        <taxon>Oryzeae</taxon>
        <taxon>Oryzinae</taxon>
        <taxon>Oryza</taxon>
    </lineage>
</organism>
<evidence type="ECO:0000313" key="3">
    <source>
        <dbReference type="Proteomes" id="UP000006038"/>
    </source>
</evidence>
<keyword evidence="3" id="KW-1185">Reference proteome</keyword>
<dbReference type="Pfam" id="PF03732">
    <property type="entry name" value="Retrotrans_gag"/>
    <property type="match status" value="1"/>
</dbReference>
<sequence>MKGMGRLLEVQTMPKAGHAVDAAQEKEPSWVDELEEMKQRMLEWHERVAEENNMIHEQIQNQENYPSPGFAHSVAPAGRRGLKLLRTVLLHHNLGSLGEIKKGGRTKILMLSLQLKPRAYRWITSLDVPKNQLSWLEFCDMVKKRFASKSNISITNTFRNLKQYGVVDSYIDKFEELMAVVKKNRPALTEGYFLEYFISGLKEHIKRPLKSLDIQSLVHAYEHARNYDGGNLHYKIALGGSSYPNRLGQK</sequence>
<dbReference type="Proteomes" id="UP000006038">
    <property type="component" value="Chromosome 12"/>
</dbReference>
<dbReference type="InterPro" id="IPR005162">
    <property type="entry name" value="Retrotrans_gag_dom"/>
</dbReference>
<dbReference type="AlphaFoldDB" id="J3ND41"/>
<reference evidence="2" key="2">
    <citation type="submission" date="2013-04" db="UniProtKB">
        <authorList>
            <consortium name="EnsemblPlants"/>
        </authorList>
    </citation>
    <scope>IDENTIFICATION</scope>
</reference>
<dbReference type="EnsemblPlants" id="OB12G18990.1">
    <property type="protein sequence ID" value="OB12G18990.1"/>
    <property type="gene ID" value="OB12G18990"/>
</dbReference>